<proteinExistence type="predicted"/>
<organism evidence="2 3">
    <name type="scientific">Colletotrichum gloeosporioides (strain Cg-14)</name>
    <name type="common">Anthracnose fungus</name>
    <name type="synonym">Glomerella cingulata</name>
    <dbReference type="NCBI Taxonomy" id="1237896"/>
    <lineage>
        <taxon>Eukaryota</taxon>
        <taxon>Fungi</taxon>
        <taxon>Dikarya</taxon>
        <taxon>Ascomycota</taxon>
        <taxon>Pezizomycotina</taxon>
        <taxon>Sordariomycetes</taxon>
        <taxon>Hypocreomycetidae</taxon>
        <taxon>Glomerellales</taxon>
        <taxon>Glomerellaceae</taxon>
        <taxon>Colletotrichum</taxon>
        <taxon>Colletotrichum gloeosporioides species complex</taxon>
    </lineage>
</organism>
<dbReference type="EMBL" id="AMYD01004244">
    <property type="protein sequence ID" value="EQB43550.1"/>
    <property type="molecule type" value="Genomic_DNA"/>
</dbReference>
<sequence>MASSPTEGENRGSSPNTSSSIIGQNSSQNFRTGPASSETGPSTPRFPASANMITSGQLFRIQRYLRHPGLDLPADVITYRNADLAIALGACDDNLDLKGPDVCVPEAQMPRHVSGRVERVFSAAFSVLYNQKDMDQTMPLMWQQVQMILGKAKPI</sequence>
<dbReference type="OrthoDB" id="4843206at2759"/>
<accession>T0L5K6</accession>
<evidence type="ECO:0000313" key="3">
    <source>
        <dbReference type="Proteomes" id="UP000015530"/>
    </source>
</evidence>
<dbReference type="STRING" id="1237896.T0L5K6"/>
<feature type="compositionally biased region" description="Polar residues" evidence="1">
    <location>
        <begin position="1"/>
        <end position="17"/>
    </location>
</feature>
<reference evidence="3" key="1">
    <citation type="journal article" date="2013" name="Mol. Plant Microbe Interact.">
        <title>Global aspects of pacC regulation of pathogenicity genes in Colletotrichum gloeosporioides as revealed by transcriptome analysis.</title>
        <authorList>
            <person name="Alkan N."/>
            <person name="Meng X."/>
            <person name="Friedlander G."/>
            <person name="Reuveni E."/>
            <person name="Sukno S."/>
            <person name="Sherman A."/>
            <person name="Thon M."/>
            <person name="Fluhr R."/>
            <person name="Prusky D."/>
        </authorList>
    </citation>
    <scope>NUCLEOTIDE SEQUENCE [LARGE SCALE GENOMIC DNA]</scope>
    <source>
        <strain evidence="3">Cg-14</strain>
    </source>
</reference>
<feature type="compositionally biased region" description="Polar residues" evidence="1">
    <location>
        <begin position="30"/>
        <end position="42"/>
    </location>
</feature>
<comment type="caution">
    <text evidence="2">The sequence shown here is derived from an EMBL/GenBank/DDBJ whole genome shotgun (WGS) entry which is preliminary data.</text>
</comment>
<evidence type="ECO:0000256" key="1">
    <source>
        <dbReference type="SAM" id="MobiDB-lite"/>
    </source>
</evidence>
<dbReference type="Proteomes" id="UP000015530">
    <property type="component" value="Unassembled WGS sequence"/>
</dbReference>
<feature type="region of interest" description="Disordered" evidence="1">
    <location>
        <begin position="1"/>
        <end position="49"/>
    </location>
</feature>
<gene>
    <name evidence="2" type="ORF">CGLO_17782</name>
</gene>
<protein>
    <submittedName>
        <fullName evidence="2">Uncharacterized protein</fullName>
    </submittedName>
</protein>
<name>T0L5K6_COLGC</name>
<feature type="compositionally biased region" description="Low complexity" evidence="1">
    <location>
        <begin position="18"/>
        <end position="29"/>
    </location>
</feature>
<dbReference type="HOGENOM" id="CLU_1695337_0_0_1"/>
<dbReference type="AlphaFoldDB" id="T0L5K6"/>
<evidence type="ECO:0000313" key="2">
    <source>
        <dbReference type="EMBL" id="EQB43550.1"/>
    </source>
</evidence>